<dbReference type="InterPro" id="IPR022272">
    <property type="entry name" value="Lipocalin_CS"/>
</dbReference>
<dbReference type="AlphaFoldDB" id="A0A1M4U2J0"/>
<dbReference type="EMBL" id="FQVI01000002">
    <property type="protein sequence ID" value="SHE50834.1"/>
    <property type="molecule type" value="Genomic_DNA"/>
</dbReference>
<feature type="domain" description="Carbohydrate kinase PfkB" evidence="1">
    <location>
        <begin position="18"/>
        <end position="278"/>
    </location>
</feature>
<dbReference type="InterPro" id="IPR029056">
    <property type="entry name" value="Ribokinase-like"/>
</dbReference>
<dbReference type="SUPFAM" id="SSF53613">
    <property type="entry name" value="Ribokinase-like"/>
    <property type="match status" value="1"/>
</dbReference>
<dbReference type="Proteomes" id="UP000184245">
    <property type="component" value="Unassembled WGS sequence"/>
</dbReference>
<dbReference type="Pfam" id="PF00294">
    <property type="entry name" value="PfkB"/>
    <property type="match status" value="1"/>
</dbReference>
<name>A0A1M4U2J0_9CLOT</name>
<gene>
    <name evidence="2" type="ORF">SAMN02745158_00695</name>
</gene>
<reference evidence="2 3" key="1">
    <citation type="submission" date="2016-11" db="EMBL/GenBank/DDBJ databases">
        <authorList>
            <person name="Jaros S."/>
            <person name="Januszkiewicz K."/>
            <person name="Wedrychowicz H."/>
        </authorList>
    </citation>
    <scope>NUCLEOTIDE SEQUENCE [LARGE SCALE GENOMIC DNA]</scope>
    <source>
        <strain evidence="2 3">DSM 17459</strain>
    </source>
</reference>
<dbReference type="GO" id="GO:0016301">
    <property type="term" value="F:kinase activity"/>
    <property type="evidence" value="ECO:0007669"/>
    <property type="project" value="UniProtKB-KW"/>
</dbReference>
<organism evidence="2 3">
    <name type="scientific">Lactonifactor longoviformis DSM 17459</name>
    <dbReference type="NCBI Taxonomy" id="1122155"/>
    <lineage>
        <taxon>Bacteria</taxon>
        <taxon>Bacillati</taxon>
        <taxon>Bacillota</taxon>
        <taxon>Clostridia</taxon>
        <taxon>Eubacteriales</taxon>
        <taxon>Clostridiaceae</taxon>
        <taxon>Lactonifactor</taxon>
    </lineage>
</organism>
<dbReference type="PROSITE" id="PS00213">
    <property type="entry name" value="LIPOCALIN"/>
    <property type="match status" value="1"/>
</dbReference>
<keyword evidence="2" id="KW-0418">Kinase</keyword>
<dbReference type="PANTHER" id="PTHR47098:SF2">
    <property type="entry name" value="PROTEIN MAK32"/>
    <property type="match status" value="1"/>
</dbReference>
<dbReference type="PANTHER" id="PTHR47098">
    <property type="entry name" value="PROTEIN MAK32"/>
    <property type="match status" value="1"/>
</dbReference>
<dbReference type="RefSeq" id="WP_072849011.1">
    <property type="nucleotide sequence ID" value="NZ_FQVI01000002.1"/>
</dbReference>
<protein>
    <submittedName>
        <fullName evidence="2">Sugar or nucleoside kinase, ribokinase family</fullName>
    </submittedName>
</protein>
<dbReference type="Gene3D" id="3.40.1190.20">
    <property type="match status" value="1"/>
</dbReference>
<evidence type="ECO:0000313" key="2">
    <source>
        <dbReference type="EMBL" id="SHE50834.1"/>
    </source>
</evidence>
<dbReference type="InterPro" id="IPR011611">
    <property type="entry name" value="PfkB_dom"/>
</dbReference>
<evidence type="ECO:0000259" key="1">
    <source>
        <dbReference type="Pfam" id="PF00294"/>
    </source>
</evidence>
<keyword evidence="3" id="KW-1185">Reference proteome</keyword>
<keyword evidence="2" id="KW-0808">Transferase</keyword>
<dbReference type="OrthoDB" id="1955835at2"/>
<sequence>MDYIVASTAVTDEIRFSDGKTVEKVAGGAGIYALCGMKLWSDSVLLATGVGADYREIYGEWYETNKISMEGLLVKDEKTPHTVIQYFEDGERTETPLYGPDHYKKIEITPEDLKPYFSASKGIYIFKNDSPDFWEKILVMKKESPAAVMWEIANDATCLEKKEHVREIASRLDILSINMTEARALLGLERKEDIIQEFQSWNLKLVFLRQGARGAVMITPKEAVEVPSCQGVKVMDPTGGGNSSSGAVLCGYCQGYSPAECGRMGSISAAMCISQYGVPKRIQKEEQEEALRLLKSMEELTC</sequence>
<proteinExistence type="predicted"/>
<evidence type="ECO:0000313" key="3">
    <source>
        <dbReference type="Proteomes" id="UP000184245"/>
    </source>
</evidence>
<dbReference type="STRING" id="1122155.SAMN02745158_00695"/>
<accession>A0A1M4U2J0</accession>